<dbReference type="STRING" id="1802055.A3A74_00935"/>
<keyword evidence="1" id="KW-1133">Transmembrane helix</keyword>
<proteinExistence type="predicted"/>
<evidence type="ECO:0000256" key="1">
    <source>
        <dbReference type="SAM" id="Phobius"/>
    </source>
</evidence>
<evidence type="ECO:0000313" key="3">
    <source>
        <dbReference type="Proteomes" id="UP000179270"/>
    </source>
</evidence>
<gene>
    <name evidence="2" type="ORF">A3A74_00935</name>
</gene>
<keyword evidence="1" id="KW-0472">Membrane</keyword>
<organism evidence="2 3">
    <name type="scientific">Candidatus Roizmanbacteria bacterium RIFCSPLOWO2_01_FULL_35_13</name>
    <dbReference type="NCBI Taxonomy" id="1802055"/>
    <lineage>
        <taxon>Bacteria</taxon>
        <taxon>Candidatus Roizmaniibacteriota</taxon>
    </lineage>
</organism>
<sequence length="252" mass="29135">MPPKPSSRHYFLQLSPKLKVYSLVIVLSLLVFFSFLLINNYFQLKTIQVEGEKVYNKLSGLESLKGSNLLFLSPQFIKETITNSNPAIVIEDITKEYPDKIYINIKSLEQLAQLKLNIGFAQLSENGKIIKKIKEKDKNLPIINFYQKFDYYQLNVGEDLDYKEVTTALFLLKRCYDLDLKIESIDISGLSMIVFNLKDPPAGEAGKKIYFSGEKERENQANELETLLIQFKIKAQNFKVLDLRFDKPIVKF</sequence>
<dbReference type="Proteomes" id="UP000179270">
    <property type="component" value="Unassembled WGS sequence"/>
</dbReference>
<name>A0A1F7IHF6_9BACT</name>
<protein>
    <recommendedName>
        <fullName evidence="4">POTRA domain-containing protein</fullName>
    </recommendedName>
</protein>
<evidence type="ECO:0008006" key="4">
    <source>
        <dbReference type="Google" id="ProtNLM"/>
    </source>
</evidence>
<feature type="transmembrane region" description="Helical" evidence="1">
    <location>
        <begin position="20"/>
        <end position="38"/>
    </location>
</feature>
<dbReference type="AlphaFoldDB" id="A0A1F7IHF6"/>
<evidence type="ECO:0000313" key="2">
    <source>
        <dbReference type="EMBL" id="OGK42763.1"/>
    </source>
</evidence>
<accession>A0A1F7IHF6</accession>
<dbReference type="EMBL" id="MGAF01000004">
    <property type="protein sequence ID" value="OGK42763.1"/>
    <property type="molecule type" value="Genomic_DNA"/>
</dbReference>
<reference evidence="2 3" key="1">
    <citation type="journal article" date="2016" name="Nat. Commun.">
        <title>Thousands of microbial genomes shed light on interconnected biogeochemical processes in an aquifer system.</title>
        <authorList>
            <person name="Anantharaman K."/>
            <person name="Brown C.T."/>
            <person name="Hug L.A."/>
            <person name="Sharon I."/>
            <person name="Castelle C.J."/>
            <person name="Probst A.J."/>
            <person name="Thomas B.C."/>
            <person name="Singh A."/>
            <person name="Wilkins M.J."/>
            <person name="Karaoz U."/>
            <person name="Brodie E.L."/>
            <person name="Williams K.H."/>
            <person name="Hubbard S.S."/>
            <person name="Banfield J.F."/>
        </authorList>
    </citation>
    <scope>NUCLEOTIDE SEQUENCE [LARGE SCALE GENOMIC DNA]</scope>
</reference>
<comment type="caution">
    <text evidence="2">The sequence shown here is derived from an EMBL/GenBank/DDBJ whole genome shotgun (WGS) entry which is preliminary data.</text>
</comment>
<keyword evidence="1" id="KW-0812">Transmembrane</keyword>